<dbReference type="AlphaFoldDB" id="A0A167P615"/>
<keyword evidence="2" id="KW-0547">Nucleotide-binding</keyword>
<dbReference type="SUPFAM" id="SSF52540">
    <property type="entry name" value="P-loop containing nucleoside triphosphate hydrolases"/>
    <property type="match status" value="1"/>
</dbReference>
<evidence type="ECO:0000256" key="3">
    <source>
        <dbReference type="ARBA" id="ARBA00022840"/>
    </source>
</evidence>
<evidence type="ECO:0000256" key="2">
    <source>
        <dbReference type="ARBA" id="ARBA00022741"/>
    </source>
</evidence>
<dbReference type="PROSITE" id="PS50893">
    <property type="entry name" value="ABC_TRANSPORTER_2"/>
    <property type="match status" value="1"/>
</dbReference>
<dbReference type="Proteomes" id="UP000076661">
    <property type="component" value="Unassembled WGS sequence"/>
</dbReference>
<evidence type="ECO:0000256" key="1">
    <source>
        <dbReference type="ARBA" id="ARBA00022448"/>
    </source>
</evidence>
<sequence>MEWAVSLDKINFSYGDKEVIKDLSCQLALSNIYTLLGENGAGKTTLIKLLLGRLSPLSGQISILGHKPGSQAVKGCVGAMLQVGALPSNIRVIEYIHLFQSYYDSPMSWQGALQFAELEKQKTTFFGQLSGGEKQRLLLSLALIGQPKLVFLDEPTLAMDVHMRQRLWQKVVQLKERGTTVILTTHNLQEVESVTDQVLVLRDGEIVAQGTPSQLKSHLQRSELRFFCDTSEVKIKSLLPNFMVHKEGQKIYIATDDAPKVISLLRQHSVAMHDLSVTPLSLTQAFIDITRGKLP</sequence>
<dbReference type="PROSITE" id="PS00211">
    <property type="entry name" value="ABC_TRANSPORTER_1"/>
    <property type="match status" value="1"/>
</dbReference>
<dbReference type="InterPro" id="IPR027417">
    <property type="entry name" value="P-loop_NTPase"/>
</dbReference>
<dbReference type="Gene3D" id="3.40.50.300">
    <property type="entry name" value="P-loop containing nucleotide triphosphate hydrolases"/>
    <property type="match status" value="1"/>
</dbReference>
<dbReference type="EMBL" id="AUXX01000004">
    <property type="protein sequence ID" value="KZN69591.1"/>
    <property type="molecule type" value="Genomic_DNA"/>
</dbReference>
<dbReference type="GO" id="GO:0005524">
    <property type="term" value="F:ATP binding"/>
    <property type="evidence" value="ECO:0007669"/>
    <property type="project" value="UniProtKB-KW"/>
</dbReference>
<accession>A0A167P615</accession>
<proteinExistence type="predicted"/>
<keyword evidence="1" id="KW-0813">Transport</keyword>
<dbReference type="PATRIC" id="fig|1365257.3.peg.508"/>
<dbReference type="Pfam" id="PF00005">
    <property type="entry name" value="ABC_tran"/>
    <property type="match status" value="1"/>
</dbReference>
<keyword evidence="3" id="KW-0067">ATP-binding</keyword>
<dbReference type="CDD" id="cd03230">
    <property type="entry name" value="ABC_DR_subfamily_A"/>
    <property type="match status" value="1"/>
</dbReference>
<comment type="caution">
    <text evidence="5">The sequence shown here is derived from an EMBL/GenBank/DDBJ whole genome shotgun (WGS) entry which is preliminary data.</text>
</comment>
<evidence type="ECO:0000259" key="4">
    <source>
        <dbReference type="PROSITE" id="PS50893"/>
    </source>
</evidence>
<gene>
    <name evidence="5" type="ORF">N478_10605</name>
</gene>
<dbReference type="PANTHER" id="PTHR42711:SF17">
    <property type="entry name" value="ABC TRANSPORTER ATP-BINDING PROTEIN"/>
    <property type="match status" value="1"/>
</dbReference>
<dbReference type="InterPro" id="IPR017871">
    <property type="entry name" value="ABC_transporter-like_CS"/>
</dbReference>
<feature type="domain" description="ABC transporter" evidence="4">
    <location>
        <begin position="5"/>
        <end position="228"/>
    </location>
</feature>
<dbReference type="RefSeq" id="WP_081225344.1">
    <property type="nucleotide sequence ID" value="NZ_AUXX01000004.1"/>
</dbReference>
<protein>
    <recommendedName>
        <fullName evidence="4">ABC transporter domain-containing protein</fullName>
    </recommendedName>
</protein>
<evidence type="ECO:0000313" key="6">
    <source>
        <dbReference type="Proteomes" id="UP000076661"/>
    </source>
</evidence>
<evidence type="ECO:0000313" key="5">
    <source>
        <dbReference type="EMBL" id="KZN69591.1"/>
    </source>
</evidence>
<dbReference type="GO" id="GO:0016887">
    <property type="term" value="F:ATP hydrolysis activity"/>
    <property type="evidence" value="ECO:0007669"/>
    <property type="project" value="InterPro"/>
</dbReference>
<name>A0A167P615_9GAMM</name>
<dbReference type="PANTHER" id="PTHR42711">
    <property type="entry name" value="ABC TRANSPORTER ATP-BINDING PROTEIN"/>
    <property type="match status" value="1"/>
</dbReference>
<organism evidence="5 6">
    <name type="scientific">Pseudoalteromonas luteoviolacea S4060-1</name>
    <dbReference type="NCBI Taxonomy" id="1365257"/>
    <lineage>
        <taxon>Bacteria</taxon>
        <taxon>Pseudomonadati</taxon>
        <taxon>Pseudomonadota</taxon>
        <taxon>Gammaproteobacteria</taxon>
        <taxon>Alteromonadales</taxon>
        <taxon>Pseudoalteromonadaceae</taxon>
        <taxon>Pseudoalteromonas</taxon>
    </lineage>
</organism>
<dbReference type="InterPro" id="IPR003593">
    <property type="entry name" value="AAA+_ATPase"/>
</dbReference>
<dbReference type="SMART" id="SM00382">
    <property type="entry name" value="AAA"/>
    <property type="match status" value="1"/>
</dbReference>
<dbReference type="InterPro" id="IPR050763">
    <property type="entry name" value="ABC_transporter_ATP-binding"/>
</dbReference>
<reference evidence="5 6" key="1">
    <citation type="submission" date="2013-07" db="EMBL/GenBank/DDBJ databases">
        <title>Comparative Genomic and Metabolomic Analysis of Twelve Strains of Pseudoalteromonas luteoviolacea.</title>
        <authorList>
            <person name="Vynne N.G."/>
            <person name="Mansson M."/>
            <person name="Gram L."/>
        </authorList>
    </citation>
    <scope>NUCLEOTIDE SEQUENCE [LARGE SCALE GENOMIC DNA]</scope>
    <source>
        <strain evidence="5 6">S4060-1</strain>
    </source>
</reference>
<dbReference type="InterPro" id="IPR003439">
    <property type="entry name" value="ABC_transporter-like_ATP-bd"/>
</dbReference>